<keyword evidence="2" id="KW-0812">Transmembrane</keyword>
<feature type="transmembrane region" description="Helical" evidence="2">
    <location>
        <begin position="126"/>
        <end position="145"/>
    </location>
</feature>
<comment type="caution">
    <text evidence="3">The sequence shown here is derived from an EMBL/GenBank/DDBJ whole genome shotgun (WGS) entry which is preliminary data.</text>
</comment>
<evidence type="ECO:0000313" key="3">
    <source>
        <dbReference type="EMBL" id="HJC64855.1"/>
    </source>
</evidence>
<feature type="region of interest" description="Disordered" evidence="1">
    <location>
        <begin position="189"/>
        <end position="223"/>
    </location>
</feature>
<evidence type="ECO:0000313" key="4">
    <source>
        <dbReference type="Proteomes" id="UP000823886"/>
    </source>
</evidence>
<evidence type="ECO:0000256" key="1">
    <source>
        <dbReference type="SAM" id="MobiDB-lite"/>
    </source>
</evidence>
<keyword evidence="2" id="KW-0472">Membrane</keyword>
<reference evidence="3" key="2">
    <citation type="submission" date="2021-04" db="EMBL/GenBank/DDBJ databases">
        <authorList>
            <person name="Gilroy R."/>
        </authorList>
    </citation>
    <scope>NUCLEOTIDE SEQUENCE</scope>
    <source>
        <strain evidence="3">ChiBcec2-3848</strain>
    </source>
</reference>
<gene>
    <name evidence="3" type="ORF">H9753_14775</name>
</gene>
<accession>A0A9D2TBY6</accession>
<name>A0A9D2TBY6_9FIRM</name>
<sequence length="261" mass="29996">MEHLLFYYGSWFMGVICFISTLAVYRSNKRILRDLKNPWETKNKWLINFVQEHQKLLKENAEIHNPSVYVIRRMRGRKIGPWNIRQVKGISWGALFLSFFFMAVQAALCIRNQVATVRLPVFGEQAALDSAVITGAGILIVLLGVRMLTGSGYQEEMIETNLLDYVENRCLREPAKILSMENKRTAAAAKEKKAARAKEHAVQTKTRERSKEKEKEQEKEQIARQLEQGVLEAAASDSRYSHLLSKEEKAIVKDVLRDFLP</sequence>
<proteinExistence type="predicted"/>
<keyword evidence="2" id="KW-1133">Transmembrane helix</keyword>
<evidence type="ECO:0000256" key="2">
    <source>
        <dbReference type="SAM" id="Phobius"/>
    </source>
</evidence>
<protein>
    <submittedName>
        <fullName evidence="3">Uncharacterized protein</fullName>
    </submittedName>
</protein>
<reference evidence="3" key="1">
    <citation type="journal article" date="2021" name="PeerJ">
        <title>Extensive microbial diversity within the chicken gut microbiome revealed by metagenomics and culture.</title>
        <authorList>
            <person name="Gilroy R."/>
            <person name="Ravi A."/>
            <person name="Getino M."/>
            <person name="Pursley I."/>
            <person name="Horton D.L."/>
            <person name="Alikhan N.F."/>
            <person name="Baker D."/>
            <person name="Gharbi K."/>
            <person name="Hall N."/>
            <person name="Watson M."/>
            <person name="Adriaenssens E.M."/>
            <person name="Foster-Nyarko E."/>
            <person name="Jarju S."/>
            <person name="Secka A."/>
            <person name="Antonio M."/>
            <person name="Oren A."/>
            <person name="Chaudhuri R.R."/>
            <person name="La Ragione R."/>
            <person name="Hildebrand F."/>
            <person name="Pallen M.J."/>
        </authorList>
    </citation>
    <scope>NUCLEOTIDE SEQUENCE</scope>
    <source>
        <strain evidence="3">ChiBcec2-3848</strain>
    </source>
</reference>
<feature type="transmembrane region" description="Helical" evidence="2">
    <location>
        <begin position="6"/>
        <end position="25"/>
    </location>
</feature>
<feature type="compositionally biased region" description="Basic and acidic residues" evidence="1">
    <location>
        <begin position="189"/>
        <end position="222"/>
    </location>
</feature>
<dbReference type="Proteomes" id="UP000823886">
    <property type="component" value="Unassembled WGS sequence"/>
</dbReference>
<dbReference type="AlphaFoldDB" id="A0A9D2TBY6"/>
<feature type="transmembrane region" description="Helical" evidence="2">
    <location>
        <begin position="92"/>
        <end position="114"/>
    </location>
</feature>
<dbReference type="EMBL" id="DWVZ01000209">
    <property type="protein sequence ID" value="HJC64855.1"/>
    <property type="molecule type" value="Genomic_DNA"/>
</dbReference>
<organism evidence="3 4">
    <name type="scientific">Candidatus Blautia merdavium</name>
    <dbReference type="NCBI Taxonomy" id="2838494"/>
    <lineage>
        <taxon>Bacteria</taxon>
        <taxon>Bacillati</taxon>
        <taxon>Bacillota</taxon>
        <taxon>Clostridia</taxon>
        <taxon>Lachnospirales</taxon>
        <taxon>Lachnospiraceae</taxon>
        <taxon>Blautia</taxon>
    </lineage>
</organism>